<keyword evidence="3" id="KW-1185">Reference proteome</keyword>
<organism evidence="2 3">
    <name type="scientific">Anthostomella pinea</name>
    <dbReference type="NCBI Taxonomy" id="933095"/>
    <lineage>
        <taxon>Eukaryota</taxon>
        <taxon>Fungi</taxon>
        <taxon>Dikarya</taxon>
        <taxon>Ascomycota</taxon>
        <taxon>Pezizomycotina</taxon>
        <taxon>Sordariomycetes</taxon>
        <taxon>Xylariomycetidae</taxon>
        <taxon>Xylariales</taxon>
        <taxon>Xylariaceae</taxon>
        <taxon>Anthostomella</taxon>
    </lineage>
</organism>
<evidence type="ECO:0000256" key="1">
    <source>
        <dbReference type="SAM" id="MobiDB-lite"/>
    </source>
</evidence>
<dbReference type="EMBL" id="CAUWAG010000012">
    <property type="protein sequence ID" value="CAJ2508993.1"/>
    <property type="molecule type" value="Genomic_DNA"/>
</dbReference>
<feature type="region of interest" description="Disordered" evidence="1">
    <location>
        <begin position="366"/>
        <end position="439"/>
    </location>
</feature>
<comment type="caution">
    <text evidence="2">The sequence shown here is derived from an EMBL/GenBank/DDBJ whole genome shotgun (WGS) entry which is preliminary data.</text>
</comment>
<protein>
    <submittedName>
        <fullName evidence="2">Uu.00g140190.m01.CDS01</fullName>
    </submittedName>
</protein>
<reference evidence="2" key="1">
    <citation type="submission" date="2023-10" db="EMBL/GenBank/DDBJ databases">
        <authorList>
            <person name="Hackl T."/>
        </authorList>
    </citation>
    <scope>NUCLEOTIDE SEQUENCE</scope>
</reference>
<name>A0AAI8VQ14_9PEZI</name>
<feature type="region of interest" description="Disordered" evidence="1">
    <location>
        <begin position="324"/>
        <end position="344"/>
    </location>
</feature>
<accession>A0AAI8VQ14</accession>
<sequence>MFAGSSTTLGAAVPSPIGRPQLSTVNKYDRKYGRYDFNRFDHLVSQHASLGGASLGKIHVDCRFLFKKSKWGMLEAQHQAGIIYLDLTFNQPGDCRLKNATVQVTLDDEDEVLMHQFPGSKPESPVHIVKYGPRHMTGEPRYEQVTTRKSFMPSIEVGPFGGAGGVGRESHKTVVRECHWAFESHLKTGTRKNRNHNWAYKVLQWHLTENELKDQSIHSNVVHTAFSFVHSSQPIFMRVDVSGKLENARSDLSHQMKNKIRKLRFPSTPQNARYATTLINFAGQDRFTTPLDGLVQSLELSMEKENMNSPVEIRRGERTRLYKDGPQAAPQQTAPLEETIQSSGEQEDTILADLSMLSSTWLMSTPMSTHGSIQEEDPYEELPVAPVPSPDISRAQHAGTSVSKSPHTNDRIDQKTSNSTERSSEDTVDKDLDPTSSLNELQRHLPNGQLNFETLVLFTRLWILQAFAMVFTSWGRKESTGASKDEVNAPSTESSA</sequence>
<proteinExistence type="predicted"/>
<evidence type="ECO:0000313" key="2">
    <source>
        <dbReference type="EMBL" id="CAJ2508993.1"/>
    </source>
</evidence>
<feature type="compositionally biased region" description="Basic and acidic residues" evidence="1">
    <location>
        <begin position="422"/>
        <end position="433"/>
    </location>
</feature>
<dbReference type="AlphaFoldDB" id="A0AAI8VQ14"/>
<gene>
    <name evidence="2" type="ORF">KHLLAP_LOCUS9461</name>
</gene>
<evidence type="ECO:0000313" key="3">
    <source>
        <dbReference type="Proteomes" id="UP001295740"/>
    </source>
</evidence>
<dbReference type="Proteomes" id="UP001295740">
    <property type="component" value="Unassembled WGS sequence"/>
</dbReference>
<feature type="compositionally biased region" description="Polar residues" evidence="1">
    <location>
        <begin position="329"/>
        <end position="344"/>
    </location>
</feature>